<evidence type="ECO:0000256" key="2">
    <source>
        <dbReference type="ARBA" id="ARBA00022448"/>
    </source>
</evidence>
<dbReference type="Gene3D" id="1.25.10.10">
    <property type="entry name" value="Leucine-rich Repeat Variant"/>
    <property type="match status" value="1"/>
</dbReference>
<evidence type="ECO:0000256" key="4">
    <source>
        <dbReference type="ARBA" id="ARBA00023136"/>
    </source>
</evidence>
<evidence type="ECO:0000256" key="3">
    <source>
        <dbReference type="ARBA" id="ARBA00022927"/>
    </source>
</evidence>
<evidence type="ECO:0000259" key="5">
    <source>
        <dbReference type="Pfam" id="PF12717"/>
    </source>
</evidence>
<dbReference type="OrthoDB" id="10254310at2759"/>
<dbReference type="InterPro" id="IPR032682">
    <property type="entry name" value="Cnd1_C"/>
</dbReference>
<dbReference type="GeneID" id="25733895"/>
<keyword evidence="3" id="KW-0653">Protein transport</keyword>
<feature type="domain" description="Condensin complex subunit 1 C-terminal" evidence="5">
    <location>
        <begin position="3"/>
        <end position="136"/>
    </location>
</feature>
<dbReference type="PANTHER" id="PTHR11134">
    <property type="entry name" value="ADAPTOR COMPLEX SUBUNIT BETA FAMILY MEMBER"/>
    <property type="match status" value="1"/>
</dbReference>
<protein>
    <submittedName>
        <fullName evidence="6">AP-4 complex subunit beta</fullName>
    </submittedName>
</protein>
<keyword evidence="2" id="KW-0813">Transport</keyword>
<dbReference type="InterPro" id="IPR011989">
    <property type="entry name" value="ARM-like"/>
</dbReference>
<name>A0A0D2IV13_9CHLO</name>
<dbReference type="STRING" id="145388.A0A0D2IV13"/>
<dbReference type="GO" id="GO:0012505">
    <property type="term" value="C:endomembrane system"/>
    <property type="evidence" value="ECO:0007669"/>
    <property type="project" value="UniProtKB-SubCell"/>
</dbReference>
<evidence type="ECO:0000256" key="1">
    <source>
        <dbReference type="ARBA" id="ARBA00004308"/>
    </source>
</evidence>
<evidence type="ECO:0000313" key="7">
    <source>
        <dbReference type="Proteomes" id="UP000054498"/>
    </source>
</evidence>
<keyword evidence="7" id="KW-1185">Reference proteome</keyword>
<sequence>MAGLGDRHPYVRRTAVMGVLKIWHMSPDTVTNSGIVDQVRSLLYQDPDPQVVANCLQMVVQVEPMARLASNKQFVYHLVNRLKDFSEWAQCAVLELVSHYRPSGESEVYDLLNALEDRLGATNSALVVAAIKVFLHMTLDMAATHQQVRRGGAAWPRGGGGAARRRA</sequence>
<gene>
    <name evidence="6" type="ORF">MNEG_16162</name>
</gene>
<dbReference type="Proteomes" id="UP000054498">
    <property type="component" value="Unassembled WGS sequence"/>
</dbReference>
<proteinExistence type="predicted"/>
<dbReference type="KEGG" id="mng:MNEG_16162"/>
<dbReference type="GO" id="GO:0015031">
    <property type="term" value="P:protein transport"/>
    <property type="evidence" value="ECO:0007669"/>
    <property type="project" value="UniProtKB-KW"/>
</dbReference>
<dbReference type="EMBL" id="KK106276">
    <property type="protein sequence ID" value="KIY91802.1"/>
    <property type="molecule type" value="Genomic_DNA"/>
</dbReference>
<comment type="subcellular location">
    <subcellularLocation>
        <location evidence="1">Endomembrane system</location>
    </subcellularLocation>
</comment>
<reference evidence="6 7" key="1">
    <citation type="journal article" date="2013" name="BMC Genomics">
        <title>Reconstruction of the lipid metabolism for the microalga Monoraphidium neglectum from its genome sequence reveals characteristics suitable for biofuel production.</title>
        <authorList>
            <person name="Bogen C."/>
            <person name="Al-Dilaimi A."/>
            <person name="Albersmeier A."/>
            <person name="Wichmann J."/>
            <person name="Grundmann M."/>
            <person name="Rupp O."/>
            <person name="Lauersen K.J."/>
            <person name="Blifernez-Klassen O."/>
            <person name="Kalinowski J."/>
            <person name="Goesmann A."/>
            <person name="Mussgnug J.H."/>
            <person name="Kruse O."/>
        </authorList>
    </citation>
    <scope>NUCLEOTIDE SEQUENCE [LARGE SCALE GENOMIC DNA]</scope>
    <source>
        <strain evidence="6 7">SAG 48.87</strain>
    </source>
</reference>
<keyword evidence="4" id="KW-0472">Membrane</keyword>
<dbReference type="InterPro" id="IPR016024">
    <property type="entry name" value="ARM-type_fold"/>
</dbReference>
<dbReference type="InterPro" id="IPR026739">
    <property type="entry name" value="AP_beta"/>
</dbReference>
<dbReference type="RefSeq" id="XP_013890822.1">
    <property type="nucleotide sequence ID" value="XM_014035368.1"/>
</dbReference>
<dbReference type="SUPFAM" id="SSF48371">
    <property type="entry name" value="ARM repeat"/>
    <property type="match status" value="1"/>
</dbReference>
<dbReference type="GO" id="GO:0016192">
    <property type="term" value="P:vesicle-mediated transport"/>
    <property type="evidence" value="ECO:0007669"/>
    <property type="project" value="InterPro"/>
</dbReference>
<organism evidence="6 7">
    <name type="scientific">Monoraphidium neglectum</name>
    <dbReference type="NCBI Taxonomy" id="145388"/>
    <lineage>
        <taxon>Eukaryota</taxon>
        <taxon>Viridiplantae</taxon>
        <taxon>Chlorophyta</taxon>
        <taxon>core chlorophytes</taxon>
        <taxon>Chlorophyceae</taxon>
        <taxon>CS clade</taxon>
        <taxon>Sphaeropleales</taxon>
        <taxon>Selenastraceae</taxon>
        <taxon>Monoraphidium</taxon>
    </lineage>
</organism>
<evidence type="ECO:0000313" key="6">
    <source>
        <dbReference type="EMBL" id="KIY91802.1"/>
    </source>
</evidence>
<dbReference type="AlphaFoldDB" id="A0A0D2IV13"/>
<accession>A0A0D2IV13</accession>
<dbReference type="Pfam" id="PF12717">
    <property type="entry name" value="Cnd1"/>
    <property type="match status" value="1"/>
</dbReference>